<dbReference type="EMBL" id="CM047587">
    <property type="protein sequence ID" value="KAI9906289.1"/>
    <property type="molecule type" value="Genomic_DNA"/>
</dbReference>
<sequence>MRLDGVVSLLYVLPVVAFVSSDATDNIRLLGEVTIPQATLNSKTFALVDAYDCKNSMVRTVRTFFKANKALIDVCITESGYQIYPFTGSLPDSAQVQALVHSHACLSVISAVVWLNTPPCMIDGLAMRAACETLLYYAEELKDGAMAPTSEEFDDVLTWRRDVDLAKAAKKPYDKTSPLYAKFTHNVERALAASKVSVLENATIAIDGEVAPRGTGVDEHELQALASTNASTDFFVGRVRPDATTYKTVLTRSSNSLTGTHSPLCGLAFLVIGLALI</sequence>
<proteinExistence type="predicted"/>
<evidence type="ECO:0000313" key="1">
    <source>
        <dbReference type="EMBL" id="KAI9906289.1"/>
    </source>
</evidence>
<protein>
    <submittedName>
        <fullName evidence="1">Uncharacterized protein</fullName>
    </submittedName>
</protein>
<evidence type="ECO:0000313" key="2">
    <source>
        <dbReference type="Proteomes" id="UP001163321"/>
    </source>
</evidence>
<accession>A0ACC0VK35</accession>
<name>A0ACC0VK35_9STRA</name>
<organism evidence="1 2">
    <name type="scientific">Peronosclerospora sorghi</name>
    <dbReference type="NCBI Taxonomy" id="230839"/>
    <lineage>
        <taxon>Eukaryota</taxon>
        <taxon>Sar</taxon>
        <taxon>Stramenopiles</taxon>
        <taxon>Oomycota</taxon>
        <taxon>Peronosporomycetes</taxon>
        <taxon>Peronosporales</taxon>
        <taxon>Peronosporaceae</taxon>
        <taxon>Peronosclerospora</taxon>
    </lineage>
</organism>
<reference evidence="1 2" key="1">
    <citation type="journal article" date="2022" name="bioRxiv">
        <title>The genome of the oomycete Peronosclerospora sorghi, a cosmopolitan pathogen of maize and sorghum, is inflated with dispersed pseudogenes.</title>
        <authorList>
            <person name="Fletcher K."/>
            <person name="Martin F."/>
            <person name="Isakeit T."/>
            <person name="Cavanaugh K."/>
            <person name="Magill C."/>
            <person name="Michelmore R."/>
        </authorList>
    </citation>
    <scope>NUCLEOTIDE SEQUENCE [LARGE SCALE GENOMIC DNA]</scope>
    <source>
        <strain evidence="1">P6</strain>
    </source>
</reference>
<gene>
    <name evidence="1" type="ORF">PsorP6_016485</name>
</gene>
<comment type="caution">
    <text evidence="1">The sequence shown here is derived from an EMBL/GenBank/DDBJ whole genome shotgun (WGS) entry which is preliminary data.</text>
</comment>
<dbReference type="Proteomes" id="UP001163321">
    <property type="component" value="Chromosome 8"/>
</dbReference>
<keyword evidence="2" id="KW-1185">Reference proteome</keyword>